<dbReference type="PANTHER" id="PTHR36486:SF4">
    <property type="entry name" value="PH DOMAIN-CONTAINING PROTEIN"/>
    <property type="match status" value="1"/>
</dbReference>
<dbReference type="Pfam" id="PF00503">
    <property type="entry name" value="G-alpha"/>
    <property type="match status" value="1"/>
</dbReference>
<organism evidence="8 9">
    <name type="scientific">Salix brachista</name>
    <dbReference type="NCBI Taxonomy" id="2182728"/>
    <lineage>
        <taxon>Eukaryota</taxon>
        <taxon>Viridiplantae</taxon>
        <taxon>Streptophyta</taxon>
        <taxon>Embryophyta</taxon>
        <taxon>Tracheophyta</taxon>
        <taxon>Spermatophyta</taxon>
        <taxon>Magnoliopsida</taxon>
        <taxon>eudicotyledons</taxon>
        <taxon>Gunneridae</taxon>
        <taxon>Pentapetalae</taxon>
        <taxon>rosids</taxon>
        <taxon>fabids</taxon>
        <taxon>Malpighiales</taxon>
        <taxon>Salicaceae</taxon>
        <taxon>Saliceae</taxon>
        <taxon>Salix</taxon>
    </lineage>
</organism>
<dbReference type="InterPro" id="IPR011025">
    <property type="entry name" value="GproteinA_insert"/>
</dbReference>
<sequence length="1185" mass="132425">MIFCFLSSRELAQSESQKLSIDKLVYNKSYVRSAKCEILKGSYCASVESYMLKWFTILKVKFIALVHGCLWVTKDGCKICFGFEDPKFGPSNHGVGGDSGWDGESEDEGEDDPGCAGEVLVSTADSSDDDVSAADIDLHIALPEAAPSSFDGSAVMWFVAPLSRKYRNDDSILVLHGQVDCTTDKENDCLLCSTFLCHDLFQRYGVVREGRRIKLLKSHFLTLEHIAFLEGLELKSQLKSASFRVSGEEIFKSVLDFMGDVEEENYMMAGILRMLIGSPIHVEKNDYDDTCNSFECSFAAAYSGPLVTCDVPRAVPIDFKQIPIASPAIDSGSLLTDVSLPVVQPIVKSFWKLSKKPNLVSDRTVSLETNGGMDGNGLPCEASRVGDSSASLCANDECGPKLSDGIRSSGRLDFCSGCVCSGELPRSLEVSDLPDNGSENEGRDSYDYMKPAKYESIGSESSRCNSSEIFSCQEEDHNEEAPGHVRRSSIVTFRDPESNDAVDNKSDVSTTDSSVSERHTAVRPGKKGTCYRCMKGSRLTEKEVCIVCGAKYCSNCVIRAMGSMPEGRKCVTCIGQRIDESRRKTLGKSSRMLKQLLPADEVKQIMRSERSCVRNQLPPELIYVNRQCLSKQELFLLQTCPHPPKKLKPGYYWYDKVSGLWGKEGHKPCQIINPQLTVGGHILEGASNGNTNIMINNRQITKAELIMLQWAGVKCEGATHLWVSADGAYQEEGMNNIKGIIWRKTGVKLICAVLSLPTPPDSVSPSGEGANDVMAYNLEQKTLHKLLLVGLEKSGTCTIFKQARIVYSIPFSEDERQSIKSIIQCNLYGYLGILLEGCERFEEECLIDKRQKIVHWHSCLDQIDRKTIYSFGPRLKAFSDWLLQVIASGNLESMIPAAACEYGPYVEELWRDGAFQATYNRRNELEMLPRVATYFLERAVEVARPDYQPSDMDILYAEGFSSSKGLSSMEFSFPKLAQDCCENIGNQHDPLLRYQLIRVHPTTLGGNCKWLEMFEDVDIVLFCVSLIDYDEFSEDKNGVLINKMIASRQLFERTATHPTFEEKKFLLILNKFDMLEEKIEQVPLTQCEWFDDFNPVIGYNPNSSRSTTPSLAHRAFQYIAVKFKRLFKDLTGRKLYVSLATTGLEPDNVDEALKYAREVLKWKQEEPNYLNNELSSTSIEASSSS</sequence>
<name>A0A5N5N189_9ROSI</name>
<dbReference type="GO" id="GO:0007186">
    <property type="term" value="P:G protein-coupled receptor signaling pathway"/>
    <property type="evidence" value="ECO:0007669"/>
    <property type="project" value="InterPro"/>
</dbReference>
<dbReference type="AlphaFoldDB" id="A0A5N5N189"/>
<dbReference type="FunFam" id="3.40.50.300:FF:000692">
    <property type="entry name" value="Guanine nucleotide-binding protein subunit alpha"/>
    <property type="match status" value="1"/>
</dbReference>
<dbReference type="InterPro" id="IPR001019">
    <property type="entry name" value="Gprotein_alpha_su"/>
</dbReference>
<dbReference type="CDD" id="cd00066">
    <property type="entry name" value="G-alpha"/>
    <property type="match status" value="1"/>
</dbReference>
<evidence type="ECO:0000256" key="5">
    <source>
        <dbReference type="PIRSR" id="PIRSR601019-1"/>
    </source>
</evidence>
<keyword evidence="4" id="KW-0807">Transducer</keyword>
<dbReference type="GO" id="GO:0031683">
    <property type="term" value="F:G-protein beta/gamma-subunit complex binding"/>
    <property type="evidence" value="ECO:0007669"/>
    <property type="project" value="InterPro"/>
</dbReference>
<feature type="region of interest" description="Disordered" evidence="7">
    <location>
        <begin position="93"/>
        <end position="114"/>
    </location>
</feature>
<accession>A0A5N5N189</accession>
<dbReference type="FunFam" id="1.10.400.10:FF:000013">
    <property type="entry name" value="Extra-large guanine nucleotide-binding protein 2"/>
    <property type="match status" value="1"/>
</dbReference>
<dbReference type="Gene3D" id="1.10.400.10">
    <property type="entry name" value="GI Alpha 1, domain 2-like"/>
    <property type="match status" value="1"/>
</dbReference>
<feature type="region of interest" description="Disordered" evidence="7">
    <location>
        <begin position="474"/>
        <end position="520"/>
    </location>
</feature>
<evidence type="ECO:0000256" key="1">
    <source>
        <dbReference type="ARBA" id="ARBA00022723"/>
    </source>
</evidence>
<feature type="compositionally biased region" description="Basic and acidic residues" evidence="7">
    <location>
        <begin position="494"/>
        <end position="506"/>
    </location>
</feature>
<keyword evidence="3 5" id="KW-0342">GTP-binding</keyword>
<dbReference type="Gene3D" id="3.40.50.300">
    <property type="entry name" value="P-loop containing nucleotide triphosphate hydrolases"/>
    <property type="match status" value="1"/>
</dbReference>
<evidence type="ECO:0000256" key="6">
    <source>
        <dbReference type="PIRSR" id="PIRSR601019-2"/>
    </source>
</evidence>
<comment type="caution">
    <text evidence="8">The sequence shown here is derived from an EMBL/GenBank/DDBJ whole genome shotgun (WGS) entry which is preliminary data.</text>
</comment>
<dbReference type="InterPro" id="IPR053057">
    <property type="entry name" value="XLG_GTP-binding"/>
</dbReference>
<feature type="compositionally biased region" description="Acidic residues" evidence="7">
    <location>
        <begin position="101"/>
        <end position="113"/>
    </location>
</feature>
<keyword evidence="1 6" id="KW-0479">Metal-binding</keyword>
<evidence type="ECO:0008006" key="10">
    <source>
        <dbReference type="Google" id="ProtNLM"/>
    </source>
</evidence>
<protein>
    <recommendedName>
        <fullName evidence="10">Extra-large guanine nucleotide-binding protein 1-like</fullName>
    </recommendedName>
</protein>
<dbReference type="InterPro" id="IPR027417">
    <property type="entry name" value="P-loop_NTPase"/>
</dbReference>
<keyword evidence="6" id="KW-0460">Magnesium</keyword>
<feature type="binding site" evidence="6">
    <location>
        <position position="963"/>
    </location>
    <ligand>
        <name>Mg(2+)</name>
        <dbReference type="ChEBI" id="CHEBI:18420"/>
    </ligand>
</feature>
<proteinExistence type="predicted"/>
<dbReference type="Proteomes" id="UP000326939">
    <property type="component" value="Chromosome 4"/>
</dbReference>
<evidence type="ECO:0000256" key="2">
    <source>
        <dbReference type="ARBA" id="ARBA00022741"/>
    </source>
</evidence>
<dbReference type="GO" id="GO:0046872">
    <property type="term" value="F:metal ion binding"/>
    <property type="evidence" value="ECO:0007669"/>
    <property type="project" value="UniProtKB-KW"/>
</dbReference>
<dbReference type="PROSITE" id="PS51882">
    <property type="entry name" value="G_ALPHA"/>
    <property type="match status" value="1"/>
</dbReference>
<keyword evidence="9" id="KW-1185">Reference proteome</keyword>
<reference evidence="9" key="1">
    <citation type="journal article" date="2019" name="Gigascience">
        <title>De novo genome assembly of the endangered Acer yangbiense, a plant species with extremely small populations endemic to Yunnan Province, China.</title>
        <authorList>
            <person name="Yang J."/>
            <person name="Wariss H.M."/>
            <person name="Tao L."/>
            <person name="Zhang R."/>
            <person name="Yun Q."/>
            <person name="Hollingsworth P."/>
            <person name="Dao Z."/>
            <person name="Luo G."/>
            <person name="Guo H."/>
            <person name="Ma Y."/>
            <person name="Sun W."/>
        </authorList>
    </citation>
    <scope>NUCLEOTIDE SEQUENCE [LARGE SCALE GENOMIC DNA]</scope>
    <source>
        <strain evidence="9">cv. br00</strain>
    </source>
</reference>
<keyword evidence="2 5" id="KW-0547">Nucleotide-binding</keyword>
<dbReference type="SUPFAM" id="SSF47895">
    <property type="entry name" value="Transducin (alpha subunit), insertion domain"/>
    <property type="match status" value="1"/>
</dbReference>
<evidence type="ECO:0000256" key="3">
    <source>
        <dbReference type="ARBA" id="ARBA00023134"/>
    </source>
</evidence>
<dbReference type="GO" id="GO:0003924">
    <property type="term" value="F:GTPase activity"/>
    <property type="evidence" value="ECO:0007669"/>
    <property type="project" value="InterPro"/>
</dbReference>
<feature type="binding site" evidence="5">
    <location>
        <begin position="1070"/>
        <end position="1073"/>
    </location>
    <ligand>
        <name>GTP</name>
        <dbReference type="ChEBI" id="CHEBI:37565"/>
    </ligand>
</feature>
<evidence type="ECO:0000256" key="7">
    <source>
        <dbReference type="SAM" id="MobiDB-lite"/>
    </source>
</evidence>
<evidence type="ECO:0000313" key="9">
    <source>
        <dbReference type="Proteomes" id="UP000326939"/>
    </source>
</evidence>
<dbReference type="SUPFAM" id="SSF52540">
    <property type="entry name" value="P-loop containing nucleoside triphosphate hydrolases"/>
    <property type="match status" value="1"/>
</dbReference>
<dbReference type="EMBL" id="VDCV01000004">
    <property type="protein sequence ID" value="KAB5561280.1"/>
    <property type="molecule type" value="Genomic_DNA"/>
</dbReference>
<evidence type="ECO:0000313" key="8">
    <source>
        <dbReference type="EMBL" id="KAB5561280.1"/>
    </source>
</evidence>
<gene>
    <name evidence="8" type="ORF">DKX38_006237</name>
</gene>
<evidence type="ECO:0000256" key="4">
    <source>
        <dbReference type="ARBA" id="ARBA00023224"/>
    </source>
</evidence>
<dbReference type="SMART" id="SM00275">
    <property type="entry name" value="G_alpha"/>
    <property type="match status" value="1"/>
</dbReference>
<dbReference type="GO" id="GO:0005525">
    <property type="term" value="F:GTP binding"/>
    <property type="evidence" value="ECO:0007669"/>
    <property type="project" value="UniProtKB-KW"/>
</dbReference>
<dbReference type="PANTHER" id="PTHR36486">
    <property type="entry name" value="OS01G0977800 PROTEIN"/>
    <property type="match status" value="1"/>
</dbReference>